<evidence type="ECO:0000313" key="1">
    <source>
        <dbReference type="EMBL" id="RNA20055.1"/>
    </source>
</evidence>
<evidence type="ECO:0000313" key="2">
    <source>
        <dbReference type="Proteomes" id="UP000276133"/>
    </source>
</evidence>
<keyword evidence="2" id="KW-1185">Reference proteome</keyword>
<protein>
    <submittedName>
        <fullName evidence="1">Uncharacterized protein</fullName>
    </submittedName>
</protein>
<dbReference type="EMBL" id="REGN01003927">
    <property type="protein sequence ID" value="RNA20055.1"/>
    <property type="molecule type" value="Genomic_DNA"/>
</dbReference>
<proteinExistence type="predicted"/>
<reference evidence="1 2" key="1">
    <citation type="journal article" date="2018" name="Sci. Rep.">
        <title>Genomic signatures of local adaptation to the degree of environmental predictability in rotifers.</title>
        <authorList>
            <person name="Franch-Gras L."/>
            <person name="Hahn C."/>
            <person name="Garcia-Roger E.M."/>
            <person name="Carmona M.J."/>
            <person name="Serra M."/>
            <person name="Gomez A."/>
        </authorList>
    </citation>
    <scope>NUCLEOTIDE SEQUENCE [LARGE SCALE GENOMIC DNA]</scope>
    <source>
        <strain evidence="1">HYR1</strain>
    </source>
</reference>
<name>A0A3M7R9X3_BRAPC</name>
<accession>A0A3M7R9X3</accession>
<dbReference type="AlphaFoldDB" id="A0A3M7R9X3"/>
<dbReference type="Proteomes" id="UP000276133">
    <property type="component" value="Unassembled WGS sequence"/>
</dbReference>
<gene>
    <name evidence="1" type="ORF">BpHYR1_003344</name>
</gene>
<comment type="caution">
    <text evidence="1">The sequence shown here is derived from an EMBL/GenBank/DDBJ whole genome shotgun (WGS) entry which is preliminary data.</text>
</comment>
<sequence length="83" mass="9845">MKFISKINKNILYNICIYDITNNCICRYFILINKNIASCSLFGVKHVAYYLYSMYIVDGKDAVWILDSQWLWNPIFAKYAIML</sequence>
<organism evidence="1 2">
    <name type="scientific">Brachionus plicatilis</name>
    <name type="common">Marine rotifer</name>
    <name type="synonym">Brachionus muelleri</name>
    <dbReference type="NCBI Taxonomy" id="10195"/>
    <lineage>
        <taxon>Eukaryota</taxon>
        <taxon>Metazoa</taxon>
        <taxon>Spiralia</taxon>
        <taxon>Gnathifera</taxon>
        <taxon>Rotifera</taxon>
        <taxon>Eurotatoria</taxon>
        <taxon>Monogononta</taxon>
        <taxon>Pseudotrocha</taxon>
        <taxon>Ploima</taxon>
        <taxon>Brachionidae</taxon>
        <taxon>Brachionus</taxon>
    </lineage>
</organism>